<organism evidence="9 10">
    <name type="scientific">Christiangramia oceanisediminis</name>
    <dbReference type="NCBI Taxonomy" id="2920386"/>
    <lineage>
        <taxon>Bacteria</taxon>
        <taxon>Pseudomonadati</taxon>
        <taxon>Bacteroidota</taxon>
        <taxon>Flavobacteriia</taxon>
        <taxon>Flavobacteriales</taxon>
        <taxon>Flavobacteriaceae</taxon>
        <taxon>Christiangramia</taxon>
    </lineage>
</organism>
<dbReference type="GO" id="GO:0015031">
    <property type="term" value="P:protein transport"/>
    <property type="evidence" value="ECO:0007669"/>
    <property type="project" value="UniProtKB-KW"/>
</dbReference>
<evidence type="ECO:0000256" key="1">
    <source>
        <dbReference type="ARBA" id="ARBA00004651"/>
    </source>
</evidence>
<feature type="domain" description="MotA/TolQ/ExbB proton channel" evidence="8">
    <location>
        <begin position="43"/>
        <end position="114"/>
    </location>
</feature>
<keyword evidence="10" id="KW-1185">Reference proteome</keyword>
<dbReference type="AlphaFoldDB" id="A0A9X2R9E3"/>
<gene>
    <name evidence="9" type="ORF">MKO06_13055</name>
</gene>
<protein>
    <submittedName>
        <fullName evidence="9">MotA/TolQ/ExbB proton channel family protein</fullName>
    </submittedName>
</protein>
<dbReference type="EMBL" id="JANCNS010000003">
    <property type="protein sequence ID" value="MCP9200842.1"/>
    <property type="molecule type" value="Genomic_DNA"/>
</dbReference>
<feature type="transmembrane region" description="Helical" evidence="7">
    <location>
        <begin position="98"/>
        <end position="118"/>
    </location>
</feature>
<evidence type="ECO:0000259" key="8">
    <source>
        <dbReference type="Pfam" id="PF01618"/>
    </source>
</evidence>
<evidence type="ECO:0000313" key="9">
    <source>
        <dbReference type="EMBL" id="MCP9200842.1"/>
    </source>
</evidence>
<sequence>MLKYFYKGGPIFMGILTAILLSVLVISLIRGSQVFSSKNKYRKQAGNPLNLIRDLGLIAFVTGLLGQLIGLFSAFRAIELEMVEASPSLIAAGFKVSMISSLYGLIIYLISLGIWFTLQNYQVRKQT</sequence>
<evidence type="ECO:0000256" key="5">
    <source>
        <dbReference type="ARBA" id="ARBA00023136"/>
    </source>
</evidence>
<keyword evidence="2" id="KW-1003">Cell membrane</keyword>
<dbReference type="Pfam" id="PF01618">
    <property type="entry name" value="MotA_ExbB"/>
    <property type="match status" value="1"/>
</dbReference>
<evidence type="ECO:0000256" key="2">
    <source>
        <dbReference type="ARBA" id="ARBA00022475"/>
    </source>
</evidence>
<evidence type="ECO:0000256" key="6">
    <source>
        <dbReference type="RuleBase" id="RU004057"/>
    </source>
</evidence>
<evidence type="ECO:0000256" key="4">
    <source>
        <dbReference type="ARBA" id="ARBA00022989"/>
    </source>
</evidence>
<evidence type="ECO:0000256" key="3">
    <source>
        <dbReference type="ARBA" id="ARBA00022692"/>
    </source>
</evidence>
<accession>A0A9X2R9E3</accession>
<keyword evidence="4 7" id="KW-1133">Transmembrane helix</keyword>
<keyword evidence="3 7" id="KW-0812">Transmembrane</keyword>
<comment type="subcellular location">
    <subcellularLocation>
        <location evidence="1">Cell membrane</location>
        <topology evidence="1">Multi-pass membrane protein</topology>
    </subcellularLocation>
    <subcellularLocation>
        <location evidence="6">Membrane</location>
        <topology evidence="6">Multi-pass membrane protein</topology>
    </subcellularLocation>
</comment>
<keyword evidence="6" id="KW-0813">Transport</keyword>
<feature type="transmembrane region" description="Helical" evidence="7">
    <location>
        <begin position="55"/>
        <end position="78"/>
    </location>
</feature>
<name>A0A9X2R9E3_9FLAO</name>
<dbReference type="GO" id="GO:0005886">
    <property type="term" value="C:plasma membrane"/>
    <property type="evidence" value="ECO:0007669"/>
    <property type="project" value="UniProtKB-SubCell"/>
</dbReference>
<feature type="transmembrane region" description="Helical" evidence="7">
    <location>
        <begin position="12"/>
        <end position="35"/>
    </location>
</feature>
<evidence type="ECO:0000256" key="7">
    <source>
        <dbReference type="SAM" id="Phobius"/>
    </source>
</evidence>
<dbReference type="Proteomes" id="UP001155280">
    <property type="component" value="Unassembled WGS sequence"/>
</dbReference>
<reference evidence="9" key="1">
    <citation type="submission" date="2022-07" db="EMBL/GenBank/DDBJ databases">
        <title>Gramela sediminis sp. nov., isolated from deep-sea sediment of the Indian Ocean.</title>
        <authorList>
            <person name="Shi H."/>
        </authorList>
    </citation>
    <scope>NUCLEOTIDE SEQUENCE</scope>
    <source>
        <strain evidence="9">GC03-9</strain>
    </source>
</reference>
<evidence type="ECO:0000313" key="10">
    <source>
        <dbReference type="Proteomes" id="UP001155280"/>
    </source>
</evidence>
<comment type="similarity">
    <text evidence="6">Belongs to the exbB/tolQ family.</text>
</comment>
<keyword evidence="6" id="KW-0653">Protein transport</keyword>
<dbReference type="InterPro" id="IPR002898">
    <property type="entry name" value="MotA_ExbB_proton_chnl"/>
</dbReference>
<keyword evidence="5 7" id="KW-0472">Membrane</keyword>
<comment type="caution">
    <text evidence="9">The sequence shown here is derived from an EMBL/GenBank/DDBJ whole genome shotgun (WGS) entry which is preliminary data.</text>
</comment>
<proteinExistence type="inferred from homology"/>
<dbReference type="RefSeq" id="WP_241552512.1">
    <property type="nucleotide sequence ID" value="NZ_JANCNS010000003.1"/>
</dbReference>